<keyword evidence="6 8" id="KW-1133">Transmembrane helix</keyword>
<dbReference type="CDD" id="cd12828">
    <property type="entry name" value="TmCorA-like_1"/>
    <property type="match status" value="1"/>
</dbReference>
<proteinExistence type="inferred from homology"/>
<dbReference type="RefSeq" id="WP_377905018.1">
    <property type="nucleotide sequence ID" value="NZ_JBHRZS010000006.1"/>
</dbReference>
<comment type="function">
    <text evidence="8">Mediates influx of magnesium ions.</text>
</comment>
<organism evidence="9 10">
    <name type="scientific">Algoriphagus namhaensis</name>
    <dbReference type="NCBI Taxonomy" id="915353"/>
    <lineage>
        <taxon>Bacteria</taxon>
        <taxon>Pseudomonadati</taxon>
        <taxon>Bacteroidota</taxon>
        <taxon>Cytophagia</taxon>
        <taxon>Cytophagales</taxon>
        <taxon>Cyclobacteriaceae</taxon>
        <taxon>Algoriphagus</taxon>
    </lineage>
</organism>
<evidence type="ECO:0000256" key="3">
    <source>
        <dbReference type="ARBA" id="ARBA00022448"/>
    </source>
</evidence>
<keyword evidence="4 8" id="KW-1003">Cell membrane</keyword>
<evidence type="ECO:0000256" key="1">
    <source>
        <dbReference type="ARBA" id="ARBA00004651"/>
    </source>
</evidence>
<keyword evidence="5 8" id="KW-0812">Transmembrane</keyword>
<comment type="subcellular location">
    <subcellularLocation>
        <location evidence="1">Cell membrane</location>
        <topology evidence="1">Multi-pass membrane protein</topology>
    </subcellularLocation>
    <subcellularLocation>
        <location evidence="8">Membrane</location>
        <topology evidence="8">Multi-pass membrane protein</topology>
    </subcellularLocation>
</comment>
<accession>A0ABV8APV0</accession>
<evidence type="ECO:0000256" key="4">
    <source>
        <dbReference type="ARBA" id="ARBA00022475"/>
    </source>
</evidence>
<dbReference type="Pfam" id="PF01544">
    <property type="entry name" value="CorA"/>
    <property type="match status" value="1"/>
</dbReference>
<dbReference type="InterPro" id="IPR004488">
    <property type="entry name" value="Mg/Co-transport_prot_CorA"/>
</dbReference>
<evidence type="ECO:0000256" key="6">
    <source>
        <dbReference type="ARBA" id="ARBA00022989"/>
    </source>
</evidence>
<keyword evidence="7 8" id="KW-0472">Membrane</keyword>
<dbReference type="PANTHER" id="PTHR46494">
    <property type="entry name" value="CORA FAMILY METAL ION TRANSPORTER (EUROFUNG)"/>
    <property type="match status" value="1"/>
</dbReference>
<dbReference type="InterPro" id="IPR045861">
    <property type="entry name" value="CorA_cytoplasmic_dom"/>
</dbReference>
<evidence type="ECO:0000313" key="9">
    <source>
        <dbReference type="EMBL" id="MFC3880031.1"/>
    </source>
</evidence>
<evidence type="ECO:0000256" key="2">
    <source>
        <dbReference type="ARBA" id="ARBA00009765"/>
    </source>
</evidence>
<keyword evidence="3 8" id="KW-0813">Transport</keyword>
<feature type="transmembrane region" description="Helical" evidence="8">
    <location>
        <begin position="344"/>
        <end position="364"/>
    </location>
</feature>
<dbReference type="NCBIfam" id="TIGR00383">
    <property type="entry name" value="corA"/>
    <property type="match status" value="1"/>
</dbReference>
<dbReference type="Gene3D" id="3.30.460.20">
    <property type="entry name" value="CorA soluble domain-like"/>
    <property type="match status" value="1"/>
</dbReference>
<dbReference type="EMBL" id="JBHRZS010000006">
    <property type="protein sequence ID" value="MFC3880031.1"/>
    <property type="molecule type" value="Genomic_DNA"/>
</dbReference>
<gene>
    <name evidence="8 9" type="primary">corA</name>
    <name evidence="9" type="ORF">ACFOSV_07585</name>
</gene>
<sequence>MARKKSILTRAMIPGFNLFKKNKSSKLGLPPGALVFTGDKKLEELHIEVTEYNEESLEQRALSLEELPEILKSVKNKVLWIDITGLHDIAAMEQLGKLFGIHRLSLEDILDVDQRPKMEVVQDYIHTSVKMIQKIDNSGQLDLEQVSFVLKEGLLVTFQEREGDVFSFVRGRLATATGSIRKRGADYLLYALLDSIVDSYIVILEGIGLELEELENSAINNPGDDTLNSIYYQRKQLMGIRRAIHPLREVSGIFQKYSEPHVSVEILPFLQDLNENITQVIEMLDSYRDLSNSVLDLCMNVLSNKMNNVMKVLTVISTIFIPLSFVAGVYGMNFEYMPELQWKQGYFFVLGGMGLSIVLMLGFFRWKKWF</sequence>
<dbReference type="PANTHER" id="PTHR46494:SF1">
    <property type="entry name" value="CORA FAMILY METAL ION TRANSPORTER (EUROFUNG)"/>
    <property type="match status" value="1"/>
</dbReference>
<evidence type="ECO:0000256" key="8">
    <source>
        <dbReference type="RuleBase" id="RU362010"/>
    </source>
</evidence>
<comment type="caution">
    <text evidence="9">The sequence shown here is derived from an EMBL/GenBank/DDBJ whole genome shotgun (WGS) entry which is preliminary data.</text>
</comment>
<dbReference type="SUPFAM" id="SSF144083">
    <property type="entry name" value="Magnesium transport protein CorA, transmembrane region"/>
    <property type="match status" value="1"/>
</dbReference>
<evidence type="ECO:0000313" key="10">
    <source>
        <dbReference type="Proteomes" id="UP001595805"/>
    </source>
</evidence>
<dbReference type="InterPro" id="IPR045863">
    <property type="entry name" value="CorA_TM1_TM2"/>
</dbReference>
<evidence type="ECO:0000256" key="7">
    <source>
        <dbReference type="ARBA" id="ARBA00023136"/>
    </source>
</evidence>
<name>A0ABV8APV0_9BACT</name>
<feature type="transmembrane region" description="Helical" evidence="8">
    <location>
        <begin position="312"/>
        <end position="332"/>
    </location>
</feature>
<comment type="similarity">
    <text evidence="2 8">Belongs to the CorA metal ion transporter (MIT) (TC 1.A.35) family.</text>
</comment>
<protein>
    <recommendedName>
        <fullName evidence="8">Magnesium transport protein CorA</fullName>
    </recommendedName>
</protein>
<dbReference type="Gene3D" id="1.20.58.340">
    <property type="entry name" value="Magnesium transport protein CorA, transmembrane region"/>
    <property type="match status" value="2"/>
</dbReference>
<keyword evidence="8" id="KW-0406">Ion transport</keyword>
<keyword evidence="8" id="KW-0460">Magnesium</keyword>
<dbReference type="Proteomes" id="UP001595805">
    <property type="component" value="Unassembled WGS sequence"/>
</dbReference>
<dbReference type="InterPro" id="IPR002523">
    <property type="entry name" value="MgTranspt_CorA/ZnTranspt_ZntB"/>
</dbReference>
<keyword evidence="10" id="KW-1185">Reference proteome</keyword>
<dbReference type="SUPFAM" id="SSF143865">
    <property type="entry name" value="CorA soluble domain-like"/>
    <property type="match status" value="1"/>
</dbReference>
<reference evidence="10" key="1">
    <citation type="journal article" date="2019" name="Int. J. Syst. Evol. Microbiol.">
        <title>The Global Catalogue of Microorganisms (GCM) 10K type strain sequencing project: providing services to taxonomists for standard genome sequencing and annotation.</title>
        <authorList>
            <consortium name="The Broad Institute Genomics Platform"/>
            <consortium name="The Broad Institute Genome Sequencing Center for Infectious Disease"/>
            <person name="Wu L."/>
            <person name="Ma J."/>
        </authorList>
    </citation>
    <scope>NUCLEOTIDE SEQUENCE [LARGE SCALE GENOMIC DNA]</scope>
    <source>
        <strain evidence="10">CCUG 60523</strain>
    </source>
</reference>
<evidence type="ECO:0000256" key="5">
    <source>
        <dbReference type="ARBA" id="ARBA00022692"/>
    </source>
</evidence>